<protein>
    <recommendedName>
        <fullName evidence="4">Secreted protein</fullName>
    </recommendedName>
</protein>
<reference evidence="2 3" key="1">
    <citation type="submission" date="2023-07" db="EMBL/GenBank/DDBJ databases">
        <title>Genomic Encyclopedia of Type Strains, Phase IV (KMG-IV): sequencing the most valuable type-strain genomes for metagenomic binning, comparative biology and taxonomic classification.</title>
        <authorList>
            <person name="Goeker M."/>
        </authorList>
    </citation>
    <scope>NUCLEOTIDE SEQUENCE [LARGE SCALE GENOMIC DNA]</scope>
    <source>
        <strain evidence="2 3">DSM 9768</strain>
    </source>
</reference>
<comment type="caution">
    <text evidence="2">The sequence shown here is derived from an EMBL/GenBank/DDBJ whole genome shotgun (WGS) entry which is preliminary data.</text>
</comment>
<keyword evidence="1" id="KW-0472">Membrane</keyword>
<evidence type="ECO:0000313" key="2">
    <source>
        <dbReference type="EMBL" id="MDQ0254142.1"/>
    </source>
</evidence>
<evidence type="ECO:0008006" key="4">
    <source>
        <dbReference type="Google" id="ProtNLM"/>
    </source>
</evidence>
<feature type="transmembrane region" description="Helical" evidence="1">
    <location>
        <begin position="6"/>
        <end position="23"/>
    </location>
</feature>
<accession>A0ABT9ZTU8</accession>
<dbReference type="Proteomes" id="UP001230005">
    <property type="component" value="Unassembled WGS sequence"/>
</dbReference>
<keyword evidence="1" id="KW-0812">Transmembrane</keyword>
<keyword evidence="1" id="KW-1133">Transmembrane helix</keyword>
<gene>
    <name evidence="2" type="ORF">J2S74_001515</name>
</gene>
<keyword evidence="3" id="KW-1185">Reference proteome</keyword>
<dbReference type="EMBL" id="JAUSUG010000004">
    <property type="protein sequence ID" value="MDQ0254142.1"/>
    <property type="molecule type" value="Genomic_DNA"/>
</dbReference>
<dbReference type="RefSeq" id="WP_307323656.1">
    <property type="nucleotide sequence ID" value="NZ_JAUSUG010000004.1"/>
</dbReference>
<sequence>MSNIMVTFYSPIVNFILTLKLCLSKPQMNHIFTFVNGIILTDGRINVFQIRRSTNEKRDLSCMTRFLTIHRGARTM</sequence>
<evidence type="ECO:0000313" key="3">
    <source>
        <dbReference type="Proteomes" id="UP001230005"/>
    </source>
</evidence>
<organism evidence="2 3">
    <name type="scientific">Evansella vedderi</name>
    <dbReference type="NCBI Taxonomy" id="38282"/>
    <lineage>
        <taxon>Bacteria</taxon>
        <taxon>Bacillati</taxon>
        <taxon>Bacillota</taxon>
        <taxon>Bacilli</taxon>
        <taxon>Bacillales</taxon>
        <taxon>Bacillaceae</taxon>
        <taxon>Evansella</taxon>
    </lineage>
</organism>
<proteinExistence type="predicted"/>
<name>A0ABT9ZTU8_9BACI</name>
<evidence type="ECO:0000256" key="1">
    <source>
        <dbReference type="SAM" id="Phobius"/>
    </source>
</evidence>